<dbReference type="Proteomes" id="UP000233414">
    <property type="component" value="Unassembled WGS sequence"/>
</dbReference>
<name>A0A2N1UNH0_9BACT</name>
<organism evidence="1 2">
    <name type="scientific">Candidatus Kuenenbacteria bacterium HGW-Kuenenbacteria-1</name>
    <dbReference type="NCBI Taxonomy" id="2013812"/>
    <lineage>
        <taxon>Bacteria</taxon>
        <taxon>Candidatus Kueneniibacteriota</taxon>
    </lineage>
</organism>
<comment type="caution">
    <text evidence="1">The sequence shown here is derived from an EMBL/GenBank/DDBJ whole genome shotgun (WGS) entry which is preliminary data.</text>
</comment>
<sequence length="86" mass="10167">MGSYIELNDILQITTEQGFPEVILNLKKHKSSLIKLENMAGQIFEFYNKSGARIFHLPPTRCFLVHNINKKWLYWGKIFMLEQNHT</sequence>
<evidence type="ECO:0000313" key="2">
    <source>
        <dbReference type="Proteomes" id="UP000233414"/>
    </source>
</evidence>
<reference evidence="1 2" key="1">
    <citation type="journal article" date="2017" name="ISME J.">
        <title>Potential for microbial H2 and metal transformations associated with novel bacteria and archaea in deep terrestrial subsurface sediments.</title>
        <authorList>
            <person name="Hernsdorf A.W."/>
            <person name="Amano Y."/>
            <person name="Miyakawa K."/>
            <person name="Ise K."/>
            <person name="Suzuki Y."/>
            <person name="Anantharaman K."/>
            <person name="Probst A."/>
            <person name="Burstein D."/>
            <person name="Thomas B.C."/>
            <person name="Banfield J.F."/>
        </authorList>
    </citation>
    <scope>NUCLEOTIDE SEQUENCE [LARGE SCALE GENOMIC DNA]</scope>
    <source>
        <strain evidence="1">HGW-Kuenenbacteria-1</strain>
    </source>
</reference>
<dbReference type="EMBL" id="PGYQ01000006">
    <property type="protein sequence ID" value="PKL72386.1"/>
    <property type="molecule type" value="Genomic_DNA"/>
</dbReference>
<protein>
    <submittedName>
        <fullName evidence="1">Uncharacterized protein</fullName>
    </submittedName>
</protein>
<accession>A0A2N1UNH0</accession>
<evidence type="ECO:0000313" key="1">
    <source>
        <dbReference type="EMBL" id="PKL72386.1"/>
    </source>
</evidence>
<dbReference type="AlphaFoldDB" id="A0A2N1UNH0"/>
<gene>
    <name evidence="1" type="ORF">CVV26_01825</name>
</gene>
<proteinExistence type="predicted"/>